<evidence type="ECO:0000256" key="3">
    <source>
        <dbReference type="SAM" id="SignalP"/>
    </source>
</evidence>
<keyword evidence="6" id="KW-1185">Reference proteome</keyword>
<evidence type="ECO:0000259" key="4">
    <source>
        <dbReference type="SMART" id="SM00560"/>
    </source>
</evidence>
<dbReference type="SUPFAM" id="SSF49899">
    <property type="entry name" value="Concanavalin A-like lectins/glucanases"/>
    <property type="match status" value="1"/>
</dbReference>
<dbReference type="PANTHER" id="PTHR46580">
    <property type="entry name" value="SENSOR KINASE-RELATED"/>
    <property type="match status" value="1"/>
</dbReference>
<name>A0A2U1JHU0_9FLAO</name>
<evidence type="ECO:0000313" key="6">
    <source>
        <dbReference type="Proteomes" id="UP000245449"/>
    </source>
</evidence>
<feature type="signal peptide" evidence="3">
    <location>
        <begin position="1"/>
        <end position="19"/>
    </location>
</feature>
<evidence type="ECO:0000256" key="1">
    <source>
        <dbReference type="ARBA" id="ARBA00022729"/>
    </source>
</evidence>
<gene>
    <name evidence="5" type="ORF">DB895_10790</name>
</gene>
<organism evidence="5 6">
    <name type="scientific">Flavobacterium psychrotolerans</name>
    <dbReference type="NCBI Taxonomy" id="2169410"/>
    <lineage>
        <taxon>Bacteria</taxon>
        <taxon>Pseudomonadati</taxon>
        <taxon>Bacteroidota</taxon>
        <taxon>Flavobacteriia</taxon>
        <taxon>Flavobacteriales</taxon>
        <taxon>Flavobacteriaceae</taxon>
        <taxon>Flavobacterium</taxon>
    </lineage>
</organism>
<dbReference type="NCBIfam" id="TIGR04183">
    <property type="entry name" value="Por_Secre_tail"/>
    <property type="match status" value="1"/>
</dbReference>
<evidence type="ECO:0000256" key="2">
    <source>
        <dbReference type="ARBA" id="ARBA00023157"/>
    </source>
</evidence>
<accession>A0A2U1JHU0</accession>
<dbReference type="Gene3D" id="2.30.30.100">
    <property type="match status" value="6"/>
</dbReference>
<dbReference type="OrthoDB" id="832379at2"/>
<dbReference type="InterPro" id="IPR028994">
    <property type="entry name" value="Integrin_alpha_N"/>
</dbReference>
<dbReference type="InterPro" id="IPR026444">
    <property type="entry name" value="Secre_tail"/>
</dbReference>
<dbReference type="InterPro" id="IPR013517">
    <property type="entry name" value="FG-GAP"/>
</dbReference>
<dbReference type="SUPFAM" id="SSF69318">
    <property type="entry name" value="Integrin alpha N-terminal domain"/>
    <property type="match status" value="1"/>
</dbReference>
<dbReference type="Proteomes" id="UP000245449">
    <property type="component" value="Unassembled WGS sequence"/>
</dbReference>
<dbReference type="Pfam" id="PF13385">
    <property type="entry name" value="Laminin_G_3"/>
    <property type="match status" value="1"/>
</dbReference>
<protein>
    <recommendedName>
        <fullName evidence="4">LamG-like jellyroll fold domain-containing protein</fullName>
    </recommendedName>
</protein>
<dbReference type="AlphaFoldDB" id="A0A2U1JHU0"/>
<feature type="domain" description="LamG-like jellyroll fold" evidence="4">
    <location>
        <begin position="446"/>
        <end position="589"/>
    </location>
</feature>
<dbReference type="InterPro" id="IPR013320">
    <property type="entry name" value="ConA-like_dom_sf"/>
</dbReference>
<proteinExistence type="predicted"/>
<dbReference type="Pfam" id="PF13517">
    <property type="entry name" value="FG-GAP_3"/>
    <property type="match status" value="3"/>
</dbReference>
<dbReference type="GO" id="GO:0005975">
    <property type="term" value="P:carbohydrate metabolic process"/>
    <property type="evidence" value="ECO:0007669"/>
    <property type="project" value="UniProtKB-ARBA"/>
</dbReference>
<evidence type="ECO:0000313" key="5">
    <source>
        <dbReference type="EMBL" id="PWA04564.1"/>
    </source>
</evidence>
<dbReference type="GO" id="GO:0004553">
    <property type="term" value="F:hydrolase activity, hydrolyzing O-glycosyl compounds"/>
    <property type="evidence" value="ECO:0007669"/>
    <property type="project" value="UniProtKB-ARBA"/>
</dbReference>
<keyword evidence="1 3" id="KW-0732">Signal</keyword>
<dbReference type="EMBL" id="QCZI01000013">
    <property type="protein sequence ID" value="PWA04564.1"/>
    <property type="molecule type" value="Genomic_DNA"/>
</dbReference>
<reference evidence="5 6" key="1">
    <citation type="submission" date="2018-04" db="EMBL/GenBank/DDBJ databases">
        <title>Flavobacterium sp. nov., isolated from glacier ice.</title>
        <authorList>
            <person name="Liu Q."/>
            <person name="Xin Y.-H."/>
        </authorList>
    </citation>
    <scope>NUCLEOTIDE SEQUENCE [LARGE SCALE GENOMIC DNA]</scope>
    <source>
        <strain evidence="5 6">RB1R5</strain>
    </source>
</reference>
<dbReference type="Pfam" id="PF18962">
    <property type="entry name" value="Por_Secre_tail"/>
    <property type="match status" value="1"/>
</dbReference>
<dbReference type="RefSeq" id="WP_116725376.1">
    <property type="nucleotide sequence ID" value="NZ_QCZI01000013.1"/>
</dbReference>
<comment type="caution">
    <text evidence="5">The sequence shown here is derived from an EMBL/GenBank/DDBJ whole genome shotgun (WGS) entry which is preliminary data.</text>
</comment>
<feature type="chain" id="PRO_5015594761" description="LamG-like jellyroll fold domain-containing protein" evidence="3">
    <location>
        <begin position="20"/>
        <end position="690"/>
    </location>
</feature>
<keyword evidence="2" id="KW-1015">Disulfide bond</keyword>
<sequence length="690" mass="72850">MRKIYIPLTALLFSLNSIGQITFLPASNFGTARTPYSVTSADFNNDGKIDLATANYFGNNISVLTGNGLGSFSSSVNFAAPSDDYSVVSADFNNDGKIDLGVTNGAANYISILLGNGAGSFGTPTTFPVASDPQTMITGDFNNDGNVDLATANYNTNNVGVLLGNGTGSFSAATYFPVDIGCYSIIAADFNADGKTDLATANFNSNTISILIGNGLGSFGTATNFNCDAGTISVASGDFNGDGHLDVTSANFSANTSSILLGDGTGNFGTATNYTVGTGPKSVICKDLNCDLKTDLIIANQNSNNVSVLKGDGTGNFSIPTTFTVGTNPIFVIGDDFNGDGKIDLATSNNGSNNVSVLINTSVCVSTTTCYAVSTNLSTGLLAYYPFNEGNITDYSGNSHDLTNASTAHPATDRNGNTNCAFEFDNLSSSNEFLSTTNTTFLNGLTEFSVSLWYKPLNTSRSVGAFETLVNRDNGQYCPDKNGQWSLSLYDCRNAVFAKKNSVWQNGSGSCDVVTNTGTWHHLTATYNQINETIKLYRDGILQNTQTGVANCGIGTIVTSLDLGDLFIGKNYTGILDDIFIHNREITTTEITELFNLGSSCCGDGTFGISDFNNSSKLDVSFSPNPTSSIINIQTDEIIISTTIYDLNGRCIITQNSSEKSINISDLTNGFYFIKVNTANGSVKNKIVKE</sequence>
<dbReference type="Gene3D" id="2.60.120.200">
    <property type="match status" value="1"/>
</dbReference>
<dbReference type="SMART" id="SM00560">
    <property type="entry name" value="LamGL"/>
    <property type="match status" value="1"/>
</dbReference>
<dbReference type="InterPro" id="IPR006558">
    <property type="entry name" value="LamG-like"/>
</dbReference>